<dbReference type="PANTHER" id="PTHR43213:SF5">
    <property type="entry name" value="BIFUNCTIONAL DTTP_UTP PYROPHOSPHATASE_METHYLTRANSFERASE PROTEIN-RELATED"/>
    <property type="match status" value="1"/>
</dbReference>
<evidence type="ECO:0000256" key="3">
    <source>
        <dbReference type="ARBA" id="ARBA00023080"/>
    </source>
</evidence>
<reference evidence="6" key="1">
    <citation type="submission" date="2015-02" db="EMBL/GenBank/DDBJ databases">
        <title>Complete Genome Sequencing of Pandoraea vervacti NS15 sp. nov.</title>
        <authorList>
            <person name="Chan K.-G."/>
        </authorList>
    </citation>
    <scope>NUCLEOTIDE SEQUENCE [LARGE SCALE GENOMIC DNA]</scope>
    <source>
        <strain evidence="6">NS15</strain>
    </source>
</reference>
<evidence type="ECO:0000313" key="5">
    <source>
        <dbReference type="EMBL" id="AJP58639.1"/>
    </source>
</evidence>
<keyword evidence="6" id="KW-1185">Reference proteome</keyword>
<dbReference type="InterPro" id="IPR029001">
    <property type="entry name" value="ITPase-like_fam"/>
</dbReference>
<dbReference type="SUPFAM" id="SSF52972">
    <property type="entry name" value="ITPase-like"/>
    <property type="match status" value="1"/>
</dbReference>
<evidence type="ECO:0000256" key="1">
    <source>
        <dbReference type="ARBA" id="ARBA00001968"/>
    </source>
</evidence>
<dbReference type="HAMAP" id="MF_00528">
    <property type="entry name" value="Maf"/>
    <property type="match status" value="1"/>
</dbReference>
<dbReference type="NCBIfam" id="TIGR00172">
    <property type="entry name" value="maf"/>
    <property type="match status" value="1"/>
</dbReference>
<comment type="function">
    <text evidence="4">Nucleoside triphosphate pyrophosphatase that hydrolyzes 7-methyl-GTP (m(7)GTP). May have a dual role in cell division arrest and in preventing the incorporation of modified nucleotides into cellular nucleic acids.</text>
</comment>
<dbReference type="InterPro" id="IPR003697">
    <property type="entry name" value="Maf-like"/>
</dbReference>
<evidence type="ECO:0000256" key="4">
    <source>
        <dbReference type="HAMAP-Rule" id="MF_00528"/>
    </source>
</evidence>
<name>A0ABM5T1J1_9BURK</name>
<proteinExistence type="inferred from homology"/>
<comment type="subcellular location">
    <subcellularLocation>
        <location evidence="4">Cytoplasm</location>
    </subcellularLocation>
</comment>
<dbReference type="RefSeq" id="WP_044456946.1">
    <property type="nucleotide sequence ID" value="NZ_CP010897.2"/>
</dbReference>
<keyword evidence="3 4" id="KW-0546">Nucleotide metabolism</keyword>
<dbReference type="PANTHER" id="PTHR43213">
    <property type="entry name" value="BIFUNCTIONAL DTTP/UTP PYROPHOSPHATASE/METHYLTRANSFERASE PROTEIN-RELATED"/>
    <property type="match status" value="1"/>
</dbReference>
<dbReference type="EC" id="3.6.1.-" evidence="4"/>
<evidence type="ECO:0000313" key="6">
    <source>
        <dbReference type="Proteomes" id="UP000035085"/>
    </source>
</evidence>
<comment type="similarity">
    <text evidence="4">Belongs to the Maf family. YceF subfamily.</text>
</comment>
<sequence length="209" mass="22325">MTAQPLPPLILASGSRYRRELLERLRLPFSVDVPDIDETPLSGETPHETSLRLARQKARAVATRHPGALIIGSDQVATFEGRQIGKPGNFDNAMAQLRDMRGKVVEFHSALCLHDARTDAAQATDVVTRVKFRDLHDDVLAAYLHAETPYDCAGSAKSEGLGIMLLETIESDDPTALIGLPLIALTTMLTHAGIALPGPGASGDKGATA</sequence>
<comment type="caution">
    <text evidence="4">Lacks conserved residue(s) required for the propagation of feature annotation.</text>
</comment>
<comment type="cofactor">
    <cofactor evidence="1 4">
        <name>a divalent metal cation</name>
        <dbReference type="ChEBI" id="CHEBI:60240"/>
    </cofactor>
</comment>
<dbReference type="PIRSF" id="PIRSF006305">
    <property type="entry name" value="Maf"/>
    <property type="match status" value="1"/>
</dbReference>
<evidence type="ECO:0000256" key="2">
    <source>
        <dbReference type="ARBA" id="ARBA00022801"/>
    </source>
</evidence>
<dbReference type="Proteomes" id="UP000035085">
    <property type="component" value="Chromosome"/>
</dbReference>
<feature type="site" description="Important for substrate specificity" evidence="4">
    <location>
        <position position="17"/>
    </location>
</feature>
<feature type="site" description="Important for substrate specificity" evidence="4">
    <location>
        <position position="75"/>
    </location>
</feature>
<feature type="site" description="Important for substrate specificity" evidence="4">
    <location>
        <position position="159"/>
    </location>
</feature>
<keyword evidence="2 4" id="KW-0378">Hydrolase</keyword>
<comment type="catalytic activity">
    <reaction evidence="4">
        <text>N(7)-methyl-GTP + H2O = N(7)-methyl-GMP + diphosphate + H(+)</text>
        <dbReference type="Rhea" id="RHEA:58744"/>
        <dbReference type="ChEBI" id="CHEBI:15377"/>
        <dbReference type="ChEBI" id="CHEBI:15378"/>
        <dbReference type="ChEBI" id="CHEBI:33019"/>
        <dbReference type="ChEBI" id="CHEBI:58285"/>
        <dbReference type="ChEBI" id="CHEBI:87133"/>
    </reaction>
</comment>
<keyword evidence="4" id="KW-0963">Cytoplasm</keyword>
<protein>
    <recommendedName>
        <fullName evidence="4">7-methyl-GTP pyrophosphatase</fullName>
        <shortName evidence="4">m(7)GTP pyrophosphatase</shortName>
        <ecNumber evidence="4">3.6.1.-</ecNumber>
    </recommendedName>
</protein>
<dbReference type="EMBL" id="CP010897">
    <property type="protein sequence ID" value="AJP58639.1"/>
    <property type="molecule type" value="Genomic_DNA"/>
</dbReference>
<gene>
    <name evidence="5" type="ORF">UC34_20265</name>
</gene>
<feature type="active site" description="Proton acceptor" evidence="4">
    <location>
        <position position="74"/>
    </location>
</feature>
<dbReference type="Gene3D" id="3.90.950.10">
    <property type="match status" value="1"/>
</dbReference>
<organism evidence="5 6">
    <name type="scientific">Pandoraea vervacti</name>
    <dbReference type="NCBI Taxonomy" id="656178"/>
    <lineage>
        <taxon>Bacteria</taxon>
        <taxon>Pseudomonadati</taxon>
        <taxon>Pseudomonadota</taxon>
        <taxon>Betaproteobacteria</taxon>
        <taxon>Burkholderiales</taxon>
        <taxon>Burkholderiaceae</taxon>
        <taxon>Pandoraea</taxon>
    </lineage>
</organism>
<dbReference type="CDD" id="cd00555">
    <property type="entry name" value="Maf"/>
    <property type="match status" value="1"/>
</dbReference>
<dbReference type="Pfam" id="PF02545">
    <property type="entry name" value="Maf"/>
    <property type="match status" value="1"/>
</dbReference>
<accession>A0ABM5T1J1</accession>